<sequence length="342" mass="35668">MTFAWLAATLSLATSVAGAAGQDPVAFSHGDWELVCDNTRTCRAAGYQDESTKSEPVSMRITRAAGPGTAIDVELQIGGEAEVKGTLRFKVGSATVSGLQGDAPSFDAKQVRTILPALLASEEATIVAGNRGAWTLSLTGLTAVLLKMDEVQGRVGTPGALVRRGAKPESSVLRPVDAPVVHAVRPPATRPEDAALAARIFPLIDLTEVKERCNDSAGVGAQSLGVVRLSGSKVMLSLGCSAGAYNSLTLLWTANDKPPYAPVALKVTGDYDSRDASVTAAFKNRGVGDCWSSETWHFNGKEFVRTAAVGDSMCRGFAGGAWSLLSYVSRVVFAPAATPSKP</sequence>
<keyword evidence="3" id="KW-1185">Reference proteome</keyword>
<evidence type="ECO:0008006" key="4">
    <source>
        <dbReference type="Google" id="ProtNLM"/>
    </source>
</evidence>
<name>A0ABT9S6H9_9BURK</name>
<protein>
    <recommendedName>
        <fullName evidence="4">DUF1176 domain-containing protein</fullName>
    </recommendedName>
</protein>
<accession>A0ABT9S6H9</accession>
<dbReference type="Proteomes" id="UP001226867">
    <property type="component" value="Unassembled WGS sequence"/>
</dbReference>
<feature type="chain" id="PRO_5046903460" description="DUF1176 domain-containing protein" evidence="1">
    <location>
        <begin position="20"/>
        <end position="342"/>
    </location>
</feature>
<feature type="signal peptide" evidence="1">
    <location>
        <begin position="1"/>
        <end position="19"/>
    </location>
</feature>
<dbReference type="InterPro" id="IPR009560">
    <property type="entry name" value="DUF1176"/>
</dbReference>
<organism evidence="2 3">
    <name type="scientific">Variovorax ginsengisoli</name>
    <dbReference type="NCBI Taxonomy" id="363844"/>
    <lineage>
        <taxon>Bacteria</taxon>
        <taxon>Pseudomonadati</taxon>
        <taxon>Pseudomonadota</taxon>
        <taxon>Betaproteobacteria</taxon>
        <taxon>Burkholderiales</taxon>
        <taxon>Comamonadaceae</taxon>
        <taxon>Variovorax</taxon>
    </lineage>
</organism>
<reference evidence="2 3" key="1">
    <citation type="submission" date="2023-07" db="EMBL/GenBank/DDBJ databases">
        <title>Sorghum-associated microbial communities from plants grown in Nebraska, USA.</title>
        <authorList>
            <person name="Schachtman D."/>
        </authorList>
    </citation>
    <scope>NUCLEOTIDE SEQUENCE [LARGE SCALE GENOMIC DNA]</scope>
    <source>
        <strain evidence="2 3">DS1607</strain>
    </source>
</reference>
<keyword evidence="1" id="KW-0732">Signal</keyword>
<evidence type="ECO:0000256" key="1">
    <source>
        <dbReference type="SAM" id="SignalP"/>
    </source>
</evidence>
<dbReference type="Pfam" id="PF06674">
    <property type="entry name" value="DUF1176"/>
    <property type="match status" value="1"/>
</dbReference>
<gene>
    <name evidence="2" type="ORF">J2W36_002215</name>
</gene>
<dbReference type="EMBL" id="JAUSRO010000006">
    <property type="protein sequence ID" value="MDP9899964.1"/>
    <property type="molecule type" value="Genomic_DNA"/>
</dbReference>
<evidence type="ECO:0000313" key="2">
    <source>
        <dbReference type="EMBL" id="MDP9899964.1"/>
    </source>
</evidence>
<evidence type="ECO:0000313" key="3">
    <source>
        <dbReference type="Proteomes" id="UP001226867"/>
    </source>
</evidence>
<dbReference type="RefSeq" id="WP_307689781.1">
    <property type="nucleotide sequence ID" value="NZ_JAUSRO010000006.1"/>
</dbReference>
<comment type="caution">
    <text evidence="2">The sequence shown here is derived from an EMBL/GenBank/DDBJ whole genome shotgun (WGS) entry which is preliminary data.</text>
</comment>
<proteinExistence type="predicted"/>